<evidence type="ECO:0000259" key="2">
    <source>
        <dbReference type="Pfam" id="PF07859"/>
    </source>
</evidence>
<protein>
    <recommendedName>
        <fullName evidence="2">Alpha/beta hydrolase fold-3 domain-containing protein</fullName>
    </recommendedName>
</protein>
<dbReference type="HOGENOM" id="CLU_042179_3_0_1"/>
<evidence type="ECO:0000256" key="1">
    <source>
        <dbReference type="ARBA" id="ARBA00022801"/>
    </source>
</evidence>
<dbReference type="VEuPathDB" id="FungiDB:PV06_06868"/>
<evidence type="ECO:0000313" key="3">
    <source>
        <dbReference type="EMBL" id="KIW41296.1"/>
    </source>
</evidence>
<dbReference type="PANTHER" id="PTHR48081:SF31">
    <property type="entry name" value="STERYL ACETYL HYDROLASE MUG81-RELATED"/>
    <property type="match status" value="1"/>
</dbReference>
<sequence>MKKPQLGTADYLQLLYAASKGLATLAWAAATGWARGDDCPKQYQKHIIYSFTRTIFNAISVRQAQGVGETTGEVYEAFCKKQKIQPEIVDLEEGGRALSLGPANATKTVLWFHGGGYNLAATPPHFEFFWSVIQQAKEKGVGLRVVMLEYELAPHGVYPLQLKQAVAALKYLLNSGTKPSQIIIGGDSAGGNLTGGVLGHISHPKPGVPEVALSGNLGGALFVSPWVTFDQSAPAFKKNYYRDGLGLEALKTWSDNFMAGAQPDNYNTPLDAPAEWWKGIKVGDGDVAIVAGANEILVDDIREFKDHVKVNSPNLEYLEAAEEGHDGFVMDRAFGLTAPLASEDFCKKWILAKL</sequence>
<dbReference type="EMBL" id="KN847337">
    <property type="protein sequence ID" value="KIW41296.1"/>
    <property type="molecule type" value="Genomic_DNA"/>
</dbReference>
<organism evidence="3 4">
    <name type="scientific">Exophiala oligosperma</name>
    <dbReference type="NCBI Taxonomy" id="215243"/>
    <lineage>
        <taxon>Eukaryota</taxon>
        <taxon>Fungi</taxon>
        <taxon>Dikarya</taxon>
        <taxon>Ascomycota</taxon>
        <taxon>Pezizomycotina</taxon>
        <taxon>Eurotiomycetes</taxon>
        <taxon>Chaetothyriomycetidae</taxon>
        <taxon>Chaetothyriales</taxon>
        <taxon>Herpotrichiellaceae</taxon>
        <taxon>Exophiala</taxon>
    </lineage>
</organism>
<reference evidence="3 4" key="1">
    <citation type="submission" date="2015-01" db="EMBL/GenBank/DDBJ databases">
        <title>The Genome Sequence of Exophiala oligosperma CBS72588.</title>
        <authorList>
            <consortium name="The Broad Institute Genomics Platform"/>
            <person name="Cuomo C."/>
            <person name="de Hoog S."/>
            <person name="Gorbushina A."/>
            <person name="Stielow B."/>
            <person name="Teixiera M."/>
            <person name="Abouelleil A."/>
            <person name="Chapman S.B."/>
            <person name="Priest M."/>
            <person name="Young S.K."/>
            <person name="Wortman J."/>
            <person name="Nusbaum C."/>
            <person name="Birren B."/>
        </authorList>
    </citation>
    <scope>NUCLEOTIDE SEQUENCE [LARGE SCALE GENOMIC DNA]</scope>
    <source>
        <strain evidence="3 4">CBS 72588</strain>
    </source>
</reference>
<accession>A0A0D2AMV1</accession>
<dbReference type="PANTHER" id="PTHR48081">
    <property type="entry name" value="AB HYDROLASE SUPERFAMILY PROTEIN C4A8.06C"/>
    <property type="match status" value="1"/>
</dbReference>
<dbReference type="InterPro" id="IPR050300">
    <property type="entry name" value="GDXG_lipolytic_enzyme"/>
</dbReference>
<proteinExistence type="predicted"/>
<dbReference type="RefSeq" id="XP_016261512.1">
    <property type="nucleotide sequence ID" value="XM_016408032.1"/>
</dbReference>
<dbReference type="GeneID" id="27358942"/>
<dbReference type="STRING" id="215243.A0A0D2AMV1"/>
<dbReference type="OrthoDB" id="2152029at2759"/>
<dbReference type="InterPro" id="IPR029058">
    <property type="entry name" value="AB_hydrolase_fold"/>
</dbReference>
<dbReference type="InterPro" id="IPR013094">
    <property type="entry name" value="AB_hydrolase_3"/>
</dbReference>
<feature type="domain" description="Alpha/beta hydrolase fold-3" evidence="2">
    <location>
        <begin position="109"/>
        <end position="326"/>
    </location>
</feature>
<dbReference type="Pfam" id="PF07859">
    <property type="entry name" value="Abhydrolase_3"/>
    <property type="match status" value="1"/>
</dbReference>
<keyword evidence="1" id="KW-0378">Hydrolase</keyword>
<gene>
    <name evidence="3" type="ORF">PV06_06868</name>
</gene>
<dbReference type="GO" id="GO:0016787">
    <property type="term" value="F:hydrolase activity"/>
    <property type="evidence" value="ECO:0007669"/>
    <property type="project" value="UniProtKB-KW"/>
</dbReference>
<keyword evidence="4" id="KW-1185">Reference proteome</keyword>
<dbReference type="AlphaFoldDB" id="A0A0D2AMV1"/>
<evidence type="ECO:0000313" key="4">
    <source>
        <dbReference type="Proteomes" id="UP000053342"/>
    </source>
</evidence>
<dbReference type="Proteomes" id="UP000053342">
    <property type="component" value="Unassembled WGS sequence"/>
</dbReference>
<name>A0A0D2AMV1_9EURO</name>
<dbReference type="SUPFAM" id="SSF53474">
    <property type="entry name" value="alpha/beta-Hydrolases"/>
    <property type="match status" value="1"/>
</dbReference>
<dbReference type="Gene3D" id="3.40.50.1820">
    <property type="entry name" value="alpha/beta hydrolase"/>
    <property type="match status" value="1"/>
</dbReference>